<comment type="cofactor">
    <cofactor evidence="1">
        <name>FMN</name>
        <dbReference type="ChEBI" id="CHEBI:58210"/>
    </cofactor>
</comment>
<dbReference type="Gene3D" id="3.20.20.70">
    <property type="entry name" value="Aldolase class I"/>
    <property type="match status" value="1"/>
</dbReference>
<dbReference type="EMBL" id="PVTD01000018">
    <property type="protein sequence ID" value="PRY19762.1"/>
    <property type="molecule type" value="Genomic_DNA"/>
</dbReference>
<evidence type="ECO:0000313" key="7">
    <source>
        <dbReference type="Proteomes" id="UP000239480"/>
    </source>
</evidence>
<comment type="caution">
    <text evidence="6">The sequence shown here is derived from an EMBL/GenBank/DDBJ whole genome shotgun (WGS) entry which is preliminary data.</text>
</comment>
<dbReference type="SUPFAM" id="SSF51395">
    <property type="entry name" value="FMN-linked oxidoreductases"/>
    <property type="match status" value="1"/>
</dbReference>
<dbReference type="PANTHER" id="PTHR10578:SF107">
    <property type="entry name" value="2-HYDROXYACID OXIDASE 1"/>
    <property type="match status" value="1"/>
</dbReference>
<dbReference type="Pfam" id="PF01070">
    <property type="entry name" value="FMN_dh"/>
    <property type="match status" value="1"/>
</dbReference>
<evidence type="ECO:0000256" key="2">
    <source>
        <dbReference type="ARBA" id="ARBA00022630"/>
    </source>
</evidence>
<dbReference type="InterPro" id="IPR000262">
    <property type="entry name" value="FMN-dep_DH"/>
</dbReference>
<reference evidence="6 7" key="1">
    <citation type="submission" date="2018-03" db="EMBL/GenBank/DDBJ databases">
        <title>Genomic Encyclopedia of Archaeal and Bacterial Type Strains, Phase II (KMG-II): from individual species to whole genera.</title>
        <authorList>
            <person name="Goeker M."/>
        </authorList>
    </citation>
    <scope>NUCLEOTIDE SEQUENCE [LARGE SCALE GENOMIC DNA]</scope>
    <source>
        <strain evidence="6 7">DSM 29328</strain>
    </source>
</reference>
<evidence type="ECO:0000256" key="4">
    <source>
        <dbReference type="ARBA" id="ARBA00023002"/>
    </source>
</evidence>
<evidence type="ECO:0000313" key="6">
    <source>
        <dbReference type="EMBL" id="PRY19762.1"/>
    </source>
</evidence>
<gene>
    <name evidence="6" type="ORF">CLV78_1185</name>
</gene>
<dbReference type="AlphaFoldDB" id="A0A2T0RF45"/>
<accession>A0A2T0RF45</accession>
<dbReference type="Proteomes" id="UP000239480">
    <property type="component" value="Unassembled WGS sequence"/>
</dbReference>
<evidence type="ECO:0000259" key="5">
    <source>
        <dbReference type="PROSITE" id="PS51349"/>
    </source>
</evidence>
<evidence type="ECO:0000256" key="1">
    <source>
        <dbReference type="ARBA" id="ARBA00001917"/>
    </source>
</evidence>
<sequence>MTVDLVRKRVLETRNILRRTDTRDCKQCHGATTVEERVRFMPMYRDFDLSGVSNPMDPAMTWDSLERLREKTSMKVVVKGLMTPEDAAIEEGRGFDGMAVSNHGGRADESGFASIDAHPAITEQVDGAIPVIVDSGFRRGSDIVKALCMGADMVCVGRPYIWGLTAFGQAGVERVMQLLDAELQVTMQQMGVSRPADLTKDMIGTV</sequence>
<keyword evidence="2" id="KW-0285">Flavoprotein</keyword>
<dbReference type="InterPro" id="IPR037396">
    <property type="entry name" value="FMN_HAD"/>
</dbReference>
<feature type="domain" description="FMN hydroxy acid dehydrogenase" evidence="5">
    <location>
        <begin position="1"/>
        <end position="206"/>
    </location>
</feature>
<keyword evidence="7" id="KW-1185">Reference proteome</keyword>
<organism evidence="6 7">
    <name type="scientific">Aliiruegeria haliotis</name>
    <dbReference type="NCBI Taxonomy" id="1280846"/>
    <lineage>
        <taxon>Bacteria</taxon>
        <taxon>Pseudomonadati</taxon>
        <taxon>Pseudomonadota</taxon>
        <taxon>Alphaproteobacteria</taxon>
        <taxon>Rhodobacterales</taxon>
        <taxon>Roseobacteraceae</taxon>
        <taxon>Aliiruegeria</taxon>
    </lineage>
</organism>
<proteinExistence type="predicted"/>
<dbReference type="InterPro" id="IPR013785">
    <property type="entry name" value="Aldolase_TIM"/>
</dbReference>
<dbReference type="PANTHER" id="PTHR10578">
    <property type="entry name" value="S -2-HYDROXY-ACID OXIDASE-RELATED"/>
    <property type="match status" value="1"/>
</dbReference>
<dbReference type="GO" id="GO:0016491">
    <property type="term" value="F:oxidoreductase activity"/>
    <property type="evidence" value="ECO:0007669"/>
    <property type="project" value="UniProtKB-KW"/>
</dbReference>
<dbReference type="PROSITE" id="PS51349">
    <property type="entry name" value="FMN_HYDROXY_ACID_DH_2"/>
    <property type="match status" value="1"/>
</dbReference>
<keyword evidence="3" id="KW-0288">FMN</keyword>
<name>A0A2T0RF45_9RHOB</name>
<keyword evidence="4" id="KW-0560">Oxidoreductase</keyword>
<protein>
    <submittedName>
        <fullName evidence="6">FMN-dependent dehydrogenase</fullName>
    </submittedName>
</protein>
<evidence type="ECO:0000256" key="3">
    <source>
        <dbReference type="ARBA" id="ARBA00022643"/>
    </source>
</evidence>